<dbReference type="RefSeq" id="XP_005787894.1">
    <property type="nucleotide sequence ID" value="XM_005787837.1"/>
</dbReference>
<dbReference type="AlphaFoldDB" id="A0A0D3KI80"/>
<dbReference type="GO" id="GO:0000381">
    <property type="term" value="P:regulation of alternative mRNA splicing, via spliceosome"/>
    <property type="evidence" value="ECO:0007669"/>
    <property type="project" value="TreeGrafter"/>
</dbReference>
<proteinExistence type="predicted"/>
<evidence type="ECO:0000313" key="9">
    <source>
        <dbReference type="EnsemblProtists" id="EOD35465"/>
    </source>
</evidence>
<dbReference type="SMART" id="SM00648">
    <property type="entry name" value="SWAP"/>
    <property type="match status" value="1"/>
</dbReference>
<dbReference type="Gene3D" id="1.10.10.790">
    <property type="entry name" value="Surp module"/>
    <property type="match status" value="1"/>
</dbReference>
<keyword evidence="4" id="KW-0677">Repeat</keyword>
<dbReference type="KEGG" id="ehx:EMIHUDRAFT_201577"/>
<dbReference type="Pfam" id="PF12230">
    <property type="entry name" value="PRP21_like_P"/>
    <property type="match status" value="2"/>
</dbReference>
<feature type="domain" description="SURP motif" evidence="8">
    <location>
        <begin position="40"/>
        <end position="82"/>
    </location>
</feature>
<evidence type="ECO:0000256" key="3">
    <source>
        <dbReference type="ARBA" id="ARBA00022728"/>
    </source>
</evidence>
<feature type="region of interest" description="Disordered" evidence="7">
    <location>
        <begin position="177"/>
        <end position="214"/>
    </location>
</feature>
<evidence type="ECO:0000256" key="1">
    <source>
        <dbReference type="ARBA" id="ARBA00004123"/>
    </source>
</evidence>
<accession>A0A0D3KI80</accession>
<dbReference type="PROSITE" id="PS50128">
    <property type="entry name" value="SURP"/>
    <property type="match status" value="1"/>
</dbReference>
<dbReference type="GO" id="GO:0005686">
    <property type="term" value="C:U2 snRNP"/>
    <property type="evidence" value="ECO:0007669"/>
    <property type="project" value="TreeGrafter"/>
</dbReference>
<evidence type="ECO:0000313" key="10">
    <source>
        <dbReference type="Proteomes" id="UP000013827"/>
    </source>
</evidence>
<dbReference type="eggNOG" id="KOG0007">
    <property type="taxonomic scope" value="Eukaryota"/>
</dbReference>
<dbReference type="Proteomes" id="UP000013827">
    <property type="component" value="Unassembled WGS sequence"/>
</dbReference>
<feature type="compositionally biased region" description="Low complexity" evidence="7">
    <location>
        <begin position="177"/>
        <end position="192"/>
    </location>
</feature>
<keyword evidence="10" id="KW-1185">Reference proteome</keyword>
<name>A0A0D3KI80_EMIH1</name>
<reference evidence="10" key="1">
    <citation type="journal article" date="2013" name="Nature">
        <title>Pan genome of the phytoplankton Emiliania underpins its global distribution.</title>
        <authorList>
            <person name="Read B.A."/>
            <person name="Kegel J."/>
            <person name="Klute M.J."/>
            <person name="Kuo A."/>
            <person name="Lefebvre S.C."/>
            <person name="Maumus F."/>
            <person name="Mayer C."/>
            <person name="Miller J."/>
            <person name="Monier A."/>
            <person name="Salamov A."/>
            <person name="Young J."/>
            <person name="Aguilar M."/>
            <person name="Claverie J.M."/>
            <person name="Frickenhaus S."/>
            <person name="Gonzalez K."/>
            <person name="Herman E.K."/>
            <person name="Lin Y.C."/>
            <person name="Napier J."/>
            <person name="Ogata H."/>
            <person name="Sarno A.F."/>
            <person name="Shmutz J."/>
            <person name="Schroeder D."/>
            <person name="de Vargas C."/>
            <person name="Verret F."/>
            <person name="von Dassow P."/>
            <person name="Valentin K."/>
            <person name="Van de Peer Y."/>
            <person name="Wheeler G."/>
            <person name="Dacks J.B."/>
            <person name="Delwiche C.F."/>
            <person name="Dyhrman S.T."/>
            <person name="Glockner G."/>
            <person name="John U."/>
            <person name="Richards T."/>
            <person name="Worden A.Z."/>
            <person name="Zhang X."/>
            <person name="Grigoriev I.V."/>
            <person name="Allen A.E."/>
            <person name="Bidle K."/>
            <person name="Borodovsky M."/>
            <person name="Bowler C."/>
            <person name="Brownlee C."/>
            <person name="Cock J.M."/>
            <person name="Elias M."/>
            <person name="Gladyshev V.N."/>
            <person name="Groth M."/>
            <person name="Guda C."/>
            <person name="Hadaegh A."/>
            <person name="Iglesias-Rodriguez M.D."/>
            <person name="Jenkins J."/>
            <person name="Jones B.M."/>
            <person name="Lawson T."/>
            <person name="Leese F."/>
            <person name="Lindquist E."/>
            <person name="Lobanov A."/>
            <person name="Lomsadze A."/>
            <person name="Malik S.B."/>
            <person name="Marsh M.E."/>
            <person name="Mackinder L."/>
            <person name="Mock T."/>
            <person name="Mueller-Roeber B."/>
            <person name="Pagarete A."/>
            <person name="Parker M."/>
            <person name="Probert I."/>
            <person name="Quesneville H."/>
            <person name="Raines C."/>
            <person name="Rensing S.A."/>
            <person name="Riano-Pachon D.M."/>
            <person name="Richier S."/>
            <person name="Rokitta S."/>
            <person name="Shiraiwa Y."/>
            <person name="Soanes D.M."/>
            <person name="van der Giezen M."/>
            <person name="Wahlund T.M."/>
            <person name="Williams B."/>
            <person name="Wilson W."/>
            <person name="Wolfe G."/>
            <person name="Wurch L.L."/>
        </authorList>
    </citation>
    <scope>NUCLEOTIDE SEQUENCE</scope>
</reference>
<evidence type="ECO:0000256" key="4">
    <source>
        <dbReference type="ARBA" id="ARBA00022737"/>
    </source>
</evidence>
<dbReference type="SUPFAM" id="SSF109905">
    <property type="entry name" value="Surp module (SWAP domain)"/>
    <property type="match status" value="1"/>
</dbReference>
<evidence type="ECO:0000256" key="7">
    <source>
        <dbReference type="SAM" id="MobiDB-lite"/>
    </source>
</evidence>
<dbReference type="InterPro" id="IPR045146">
    <property type="entry name" value="SF3A1"/>
</dbReference>
<dbReference type="GO" id="GO:0071013">
    <property type="term" value="C:catalytic step 2 spliceosome"/>
    <property type="evidence" value="ECO:0007669"/>
    <property type="project" value="TreeGrafter"/>
</dbReference>
<dbReference type="InterPro" id="IPR022030">
    <property type="entry name" value="SF3A1_dom"/>
</dbReference>
<keyword evidence="2" id="KW-0507">mRNA processing</keyword>
<dbReference type="PANTHER" id="PTHR15316:SF1">
    <property type="entry name" value="SPLICING FACTOR 3A SUBUNIT 1"/>
    <property type="match status" value="1"/>
</dbReference>
<evidence type="ECO:0000256" key="2">
    <source>
        <dbReference type="ARBA" id="ARBA00022664"/>
    </source>
</evidence>
<dbReference type="EnsemblProtists" id="EOD35465">
    <property type="protein sequence ID" value="EOD35465"/>
    <property type="gene ID" value="EMIHUDRAFT_201577"/>
</dbReference>
<dbReference type="InterPro" id="IPR000061">
    <property type="entry name" value="Surp"/>
</dbReference>
<sequence length="523" mass="56565">MKDGVLQPPADLQGIIDKTAQFALYTVPRPVGVVPLDLDTIQLSAQFVARNGRPFLTGLANRESKNPQFDFLKPTHFLFPYFTSLVDAYSKCLAPPEGLRERLASDSADPAGALTRMFRHAAFHREKERAKLSQESAVDAERRANLLIDWQDFVVVETIGFDDDEEEALPAPQDLKEAAAAAKPAEGQPAAANEQGDAEMEELPPPPPPGVPERLIRKDYVPQIGVKPAGSVGYAIDPITRQQVRLDEMEEHMRISLLDPKWKEQKQLEEERRKDSNVAGDEDINRALKHFAKRRTDIFGDKEVAIGEMVGANAVQEEMELAKKVIWDGHSSSIARTANMALQTGMRSQEPAIDAEIVGNTPRESYLGALLSPLLFDRLTDASLAAQMLRLLALIACLACAAAGPIPQPDAIVAAAAAQHTPDASHIVHPLAQAASDAHATVTDTAEKMMSSFVDTRSESEECPGFFAAIGDLLGVVPTFLTAHGGFEAALAKAVAELDSCTLEALNSLVFALGDSPLGSLCR</sequence>
<keyword evidence="6" id="KW-0539">Nucleus</keyword>
<comment type="subcellular location">
    <subcellularLocation>
        <location evidence="1">Nucleus</location>
    </subcellularLocation>
</comment>
<dbReference type="InterPro" id="IPR035967">
    <property type="entry name" value="SWAP/Surp_sf"/>
</dbReference>
<dbReference type="STRING" id="2903.R1F944"/>
<dbReference type="FunFam" id="1.10.10.790:FF:000001">
    <property type="entry name" value="Splicing factor 3a, subunit 1"/>
    <property type="match status" value="1"/>
</dbReference>
<dbReference type="PaxDb" id="2903-EOD35465"/>
<dbReference type="HOGENOM" id="CLU_013259_5_0_1"/>
<evidence type="ECO:0000256" key="6">
    <source>
        <dbReference type="ARBA" id="ARBA00023242"/>
    </source>
</evidence>
<dbReference type="GO" id="GO:0003723">
    <property type="term" value="F:RNA binding"/>
    <property type="evidence" value="ECO:0007669"/>
    <property type="project" value="InterPro"/>
</dbReference>
<protein>
    <recommendedName>
        <fullName evidence="8">SURP motif domain-containing protein</fullName>
    </recommendedName>
</protein>
<dbReference type="PANTHER" id="PTHR15316">
    <property type="entry name" value="SPLICEOSOME ASSOCIATED PROTEIN 114/SWAP SPLICING FACTOR-RELATED"/>
    <property type="match status" value="1"/>
</dbReference>
<dbReference type="GeneID" id="17280735"/>
<keyword evidence="5" id="KW-0508">mRNA splicing</keyword>
<organism evidence="9 10">
    <name type="scientific">Emiliania huxleyi (strain CCMP1516)</name>
    <dbReference type="NCBI Taxonomy" id="280463"/>
    <lineage>
        <taxon>Eukaryota</taxon>
        <taxon>Haptista</taxon>
        <taxon>Haptophyta</taxon>
        <taxon>Prymnesiophyceae</taxon>
        <taxon>Isochrysidales</taxon>
        <taxon>Noelaerhabdaceae</taxon>
        <taxon>Emiliania</taxon>
    </lineage>
</organism>
<dbReference type="GO" id="GO:0071004">
    <property type="term" value="C:U2-type prespliceosome"/>
    <property type="evidence" value="ECO:0007669"/>
    <property type="project" value="TreeGrafter"/>
</dbReference>
<keyword evidence="3" id="KW-0747">Spliceosome</keyword>
<dbReference type="Pfam" id="PF01805">
    <property type="entry name" value="Surp"/>
    <property type="match status" value="1"/>
</dbReference>
<reference evidence="9" key="2">
    <citation type="submission" date="2024-10" db="UniProtKB">
        <authorList>
            <consortium name="EnsemblProtists"/>
        </authorList>
    </citation>
    <scope>IDENTIFICATION</scope>
</reference>
<evidence type="ECO:0000256" key="5">
    <source>
        <dbReference type="ARBA" id="ARBA00023187"/>
    </source>
</evidence>
<evidence type="ECO:0000259" key="8">
    <source>
        <dbReference type="PROSITE" id="PS50128"/>
    </source>
</evidence>
<dbReference type="GO" id="GO:0045292">
    <property type="term" value="P:mRNA cis splicing, via spliceosome"/>
    <property type="evidence" value="ECO:0007669"/>
    <property type="project" value="InterPro"/>
</dbReference>